<dbReference type="Proteomes" id="UP000252254">
    <property type="component" value="Unassembled WGS sequence"/>
</dbReference>
<organism evidence="2 3">
    <name type="scientific">Paraliobacillus ryukyuensis</name>
    <dbReference type="NCBI Taxonomy" id="200904"/>
    <lineage>
        <taxon>Bacteria</taxon>
        <taxon>Bacillati</taxon>
        <taxon>Bacillota</taxon>
        <taxon>Bacilli</taxon>
        <taxon>Bacillales</taxon>
        <taxon>Bacillaceae</taxon>
        <taxon>Paraliobacillus</taxon>
    </lineage>
</organism>
<keyword evidence="3" id="KW-1185">Reference proteome</keyword>
<dbReference type="STRING" id="200904.GCA_900168775_03490"/>
<dbReference type="Pfam" id="PF13462">
    <property type="entry name" value="Thioredoxin_4"/>
    <property type="match status" value="1"/>
</dbReference>
<evidence type="ECO:0000313" key="3">
    <source>
        <dbReference type="Proteomes" id="UP000252254"/>
    </source>
</evidence>
<gene>
    <name evidence="2" type="ORF">DES48_10999</name>
</gene>
<protein>
    <submittedName>
        <fullName evidence="2">Thioredoxin-like protein</fullName>
    </submittedName>
</protein>
<dbReference type="Gene3D" id="3.40.30.10">
    <property type="entry name" value="Glutaredoxin"/>
    <property type="match status" value="1"/>
</dbReference>
<comment type="caution">
    <text evidence="2">The sequence shown here is derived from an EMBL/GenBank/DDBJ whole genome shotgun (WGS) entry which is preliminary data.</text>
</comment>
<sequence length="224" mass="25464">MNKKSLIIFGSIFAVLIIALAVALGMSSSNNKQDTAAENEATNEIEPLDTTPIEGQQIVYLGEEDAANEIFLAFDYSCPYCKQWMDEVLPQLEKGYIDEGIAKFRMQPMVFLNDTSQRLANFDQNLVHYNKDNYFKIARRIMEEAEHQEEATGDWGTDQYVNNIIADYGLDQEKMLQEPERDSINVTRKYTRALGVETVPSVFVNGKKVENPFDVNEITALLDQ</sequence>
<dbReference type="InterPro" id="IPR012336">
    <property type="entry name" value="Thioredoxin-like_fold"/>
</dbReference>
<accession>A0A366DYX0</accession>
<evidence type="ECO:0000259" key="1">
    <source>
        <dbReference type="Pfam" id="PF13462"/>
    </source>
</evidence>
<proteinExistence type="predicted"/>
<dbReference type="InterPro" id="IPR036249">
    <property type="entry name" value="Thioredoxin-like_sf"/>
</dbReference>
<dbReference type="SUPFAM" id="SSF52833">
    <property type="entry name" value="Thioredoxin-like"/>
    <property type="match status" value="1"/>
</dbReference>
<evidence type="ECO:0000313" key="2">
    <source>
        <dbReference type="EMBL" id="RBO95262.1"/>
    </source>
</evidence>
<feature type="domain" description="Thioredoxin-like fold" evidence="1">
    <location>
        <begin position="59"/>
        <end position="223"/>
    </location>
</feature>
<dbReference type="EMBL" id="QNRI01000009">
    <property type="protein sequence ID" value="RBO95262.1"/>
    <property type="molecule type" value="Genomic_DNA"/>
</dbReference>
<dbReference type="AlphaFoldDB" id="A0A366DYX0"/>
<dbReference type="RefSeq" id="WP_170126218.1">
    <property type="nucleotide sequence ID" value="NZ_BAABQN010000006.1"/>
</dbReference>
<reference evidence="2 3" key="1">
    <citation type="submission" date="2018-06" db="EMBL/GenBank/DDBJ databases">
        <title>Genomic Encyclopedia of Type Strains, Phase IV (KMG-IV): sequencing the most valuable type-strain genomes for metagenomic binning, comparative biology and taxonomic classification.</title>
        <authorList>
            <person name="Goeker M."/>
        </authorList>
    </citation>
    <scope>NUCLEOTIDE SEQUENCE [LARGE SCALE GENOMIC DNA]</scope>
    <source>
        <strain evidence="2 3">DSM 15140</strain>
    </source>
</reference>
<name>A0A366DYX0_9BACI</name>